<protein>
    <submittedName>
        <fullName evidence="1">DUF2797 domain-containing protein</fullName>
    </submittedName>
</protein>
<dbReference type="EMBL" id="JAAWVT010000002">
    <property type="protein sequence ID" value="NKG20230.1"/>
    <property type="molecule type" value="Genomic_DNA"/>
</dbReference>
<dbReference type="Proteomes" id="UP000746595">
    <property type="component" value="Unassembled WGS sequence"/>
</dbReference>
<name>A0ABX1G1W1_9MICC</name>
<accession>A0ABX1G1W1</accession>
<reference evidence="1 2" key="1">
    <citation type="submission" date="2020-04" db="EMBL/GenBank/DDBJ databases">
        <title>Paeniglutamicibacter sp. ANT13_2, a novel actinomycete isolated from sediment in Antarctica.</title>
        <authorList>
            <person name="Sakdapetsiri C."/>
            <person name="Pinyakong O."/>
        </authorList>
    </citation>
    <scope>NUCLEOTIDE SEQUENCE [LARGE SCALE GENOMIC DNA]</scope>
    <source>
        <strain evidence="1 2">ANT13_2</strain>
    </source>
</reference>
<gene>
    <name evidence="1" type="ORF">HED64_05825</name>
</gene>
<dbReference type="RefSeq" id="WP_168151179.1">
    <property type="nucleotide sequence ID" value="NZ_JAAWVT010000002.1"/>
</dbReference>
<evidence type="ECO:0000313" key="1">
    <source>
        <dbReference type="EMBL" id="NKG20230.1"/>
    </source>
</evidence>
<sequence>MEALALLCRGIRWPASPGTPQLSLDDAQQGSRDVELARGTRIGFRVLPGRWCLGHQLVADKDHRTLVPCPRQALITSGTQCELCEAADQTRAMHDFHRSDRASPGLRDYLNQPHWLYIATFAHGVTKVGTAANPSKWRRLAEQGSIVARFVAWCPDGASVRRLEDALSSGLGITQQVRANSKVRGLLEGHTSTQQLDRLNAEAATSARSLLAEHLGASGSTSRIVEESWHVPEPSMELLAGLDAKSLQPYPADLTTAEHGFTSISVLGQVIGVSIEGQSGLFVANAALLKGRKLEFGPHVTKAPPVQSALF</sequence>
<evidence type="ECO:0000313" key="2">
    <source>
        <dbReference type="Proteomes" id="UP000746595"/>
    </source>
</evidence>
<organism evidence="1 2">
    <name type="scientific">Paeniglutamicibacter terrestris</name>
    <dbReference type="NCBI Taxonomy" id="2723403"/>
    <lineage>
        <taxon>Bacteria</taxon>
        <taxon>Bacillati</taxon>
        <taxon>Actinomycetota</taxon>
        <taxon>Actinomycetes</taxon>
        <taxon>Micrococcales</taxon>
        <taxon>Micrococcaceae</taxon>
        <taxon>Paeniglutamicibacter</taxon>
    </lineage>
</organism>
<keyword evidence="2" id="KW-1185">Reference proteome</keyword>
<proteinExistence type="predicted"/>
<comment type="caution">
    <text evidence="1">The sequence shown here is derived from an EMBL/GenBank/DDBJ whole genome shotgun (WGS) entry which is preliminary data.</text>
</comment>